<comment type="caution">
    <text evidence="4">The sequence shown here is derived from an EMBL/GenBank/DDBJ whole genome shotgun (WGS) entry which is preliminary data.</text>
</comment>
<dbReference type="InterPro" id="IPR008030">
    <property type="entry name" value="NmrA-like"/>
</dbReference>
<dbReference type="PANTHER" id="PTHR42748">
    <property type="entry name" value="NITROGEN METABOLITE REPRESSION PROTEIN NMRA FAMILY MEMBER"/>
    <property type="match status" value="1"/>
</dbReference>
<dbReference type="InterPro" id="IPR051164">
    <property type="entry name" value="NmrA-like_oxidored"/>
</dbReference>
<sequence length="299" mass="32606">MTIRGVLVVGATGTQGGAVARRLLADDREIDVYALTRDPSSTAARKLAEQGAIVVKGDLWKPHTLVDAIEPVDAVFAVTDYWEAGFDGEVTQGINVANVAARADVDHFVFSSVAGADQHTQVPVLDAKARIERHVRRLDLPATILRPSYFMQNFELRREDVTDGTLALPLAPGTRLPLTDAADVGRLVARLLETPAQYQGAEIPVASEEVTLGEMAEAFGAALHREMETVHIPIDVVRSQHGDAYARLFEWYNRDAPAGLVAQFKRHVDFAPTPLSAYLDRTDWTRPALPESGKPQPAQ</sequence>
<dbReference type="CDD" id="cd05251">
    <property type="entry name" value="NmrA_like_SDR_a"/>
    <property type="match status" value="1"/>
</dbReference>
<accession>A0ABD6C6X3</accession>
<dbReference type="RefSeq" id="WP_247377937.1">
    <property type="nucleotide sequence ID" value="NZ_JALLGV010000004.1"/>
</dbReference>
<evidence type="ECO:0000313" key="5">
    <source>
        <dbReference type="Proteomes" id="UP001597119"/>
    </source>
</evidence>
<keyword evidence="2" id="KW-0521">NADP</keyword>
<dbReference type="SUPFAM" id="SSF51735">
    <property type="entry name" value="NAD(P)-binding Rossmann-fold domains"/>
    <property type="match status" value="1"/>
</dbReference>
<dbReference type="Proteomes" id="UP001597119">
    <property type="component" value="Unassembled WGS sequence"/>
</dbReference>
<keyword evidence="5" id="KW-1185">Reference proteome</keyword>
<evidence type="ECO:0000256" key="2">
    <source>
        <dbReference type="ARBA" id="ARBA00022857"/>
    </source>
</evidence>
<dbReference type="Gene3D" id="3.40.50.720">
    <property type="entry name" value="NAD(P)-binding Rossmann-like Domain"/>
    <property type="match status" value="1"/>
</dbReference>
<dbReference type="PANTHER" id="PTHR42748:SF7">
    <property type="entry name" value="NMRA LIKE REDOX SENSOR 1-RELATED"/>
    <property type="match status" value="1"/>
</dbReference>
<name>A0ABD6C6X3_9EURY</name>
<dbReference type="Gene3D" id="3.90.25.10">
    <property type="entry name" value="UDP-galactose 4-epimerase, domain 1"/>
    <property type="match status" value="1"/>
</dbReference>
<organism evidence="4 5">
    <name type="scientific">Halorientalis brevis</name>
    <dbReference type="NCBI Taxonomy" id="1126241"/>
    <lineage>
        <taxon>Archaea</taxon>
        <taxon>Methanobacteriati</taxon>
        <taxon>Methanobacteriota</taxon>
        <taxon>Stenosarchaea group</taxon>
        <taxon>Halobacteria</taxon>
        <taxon>Halobacteriales</taxon>
        <taxon>Haloarculaceae</taxon>
        <taxon>Halorientalis</taxon>
    </lineage>
</organism>
<protein>
    <submittedName>
        <fullName evidence="4">NmrA/HSCARG family protein</fullName>
    </submittedName>
</protein>
<gene>
    <name evidence="4" type="ORF">ACFR9U_00850</name>
</gene>
<dbReference type="EMBL" id="JBHUDJ010000001">
    <property type="protein sequence ID" value="MFD1585513.1"/>
    <property type="molecule type" value="Genomic_DNA"/>
</dbReference>
<comment type="similarity">
    <text evidence="1">Belongs to the NmrA-type oxidoreductase family.</text>
</comment>
<reference evidence="4 5" key="1">
    <citation type="journal article" date="2019" name="Int. J. Syst. Evol. Microbiol.">
        <title>The Global Catalogue of Microorganisms (GCM) 10K type strain sequencing project: providing services to taxonomists for standard genome sequencing and annotation.</title>
        <authorList>
            <consortium name="The Broad Institute Genomics Platform"/>
            <consortium name="The Broad Institute Genome Sequencing Center for Infectious Disease"/>
            <person name="Wu L."/>
            <person name="Ma J."/>
        </authorList>
    </citation>
    <scope>NUCLEOTIDE SEQUENCE [LARGE SCALE GENOMIC DNA]</scope>
    <source>
        <strain evidence="4 5">CGMCC 1.12125</strain>
    </source>
</reference>
<dbReference type="Pfam" id="PF05368">
    <property type="entry name" value="NmrA"/>
    <property type="match status" value="1"/>
</dbReference>
<proteinExistence type="inferred from homology"/>
<evidence type="ECO:0000313" key="4">
    <source>
        <dbReference type="EMBL" id="MFD1585513.1"/>
    </source>
</evidence>
<evidence type="ECO:0000256" key="1">
    <source>
        <dbReference type="ARBA" id="ARBA00006328"/>
    </source>
</evidence>
<dbReference type="InterPro" id="IPR036291">
    <property type="entry name" value="NAD(P)-bd_dom_sf"/>
</dbReference>
<evidence type="ECO:0000259" key="3">
    <source>
        <dbReference type="Pfam" id="PF05368"/>
    </source>
</evidence>
<dbReference type="AlphaFoldDB" id="A0ABD6C6X3"/>
<feature type="domain" description="NmrA-like" evidence="3">
    <location>
        <begin position="6"/>
        <end position="254"/>
    </location>
</feature>